<feature type="compositionally biased region" description="Basic and acidic residues" evidence="1">
    <location>
        <begin position="212"/>
        <end position="244"/>
    </location>
</feature>
<gene>
    <name evidence="3" type="ORF">PHLGIDRAFT_119770</name>
</gene>
<dbReference type="STRING" id="745531.A0A0C3RVS3"/>
<accession>A0A0C3RVS3</accession>
<dbReference type="OrthoDB" id="2123378at2759"/>
<feature type="compositionally biased region" description="Basic and acidic residues" evidence="1">
    <location>
        <begin position="172"/>
        <end position="205"/>
    </location>
</feature>
<dbReference type="HOGENOM" id="CLU_014670_1_0_1"/>
<feature type="region of interest" description="Disordered" evidence="1">
    <location>
        <begin position="16"/>
        <end position="47"/>
    </location>
</feature>
<feature type="domain" description="PH" evidence="2">
    <location>
        <begin position="259"/>
        <end position="359"/>
    </location>
</feature>
<dbReference type="Pfam" id="PF00169">
    <property type="entry name" value="PH"/>
    <property type="match status" value="1"/>
</dbReference>
<evidence type="ECO:0000313" key="3">
    <source>
        <dbReference type="EMBL" id="KIP05471.1"/>
    </source>
</evidence>
<dbReference type="SUPFAM" id="SSF50729">
    <property type="entry name" value="PH domain-like"/>
    <property type="match status" value="1"/>
</dbReference>
<sequence length="362" mass="42309">MRRPSRLKLFVSKWMHTSRSRSQLAPEGYEVPPPPPPKDISTASRRTGTDDCYAELRHEYAACSIFLSRHVDLQQLGPQPPPSLPPPQPTPRKQTQLPVVPTVSPQMLSASEIRRRRVQAATKRNHTAIILDTSLEETRHQEFARMQKDHLERELEEQERRRKLALEEDLRRAAQAKRDRAEREQREEEERRRTIEQRRLEDRERRQRHAQKQKEWMDQMNKEAEEEKRRRMEARQHVTEERRSRPLPVKATATQGADVEYAGWVTVQTSDSVAWKRRYCRVENGRIILLKDDKPQSAHVAQPISITSVQRVCERGDGLEELECLPYSFAVSTADGITWSMFTDDENEKEMLVSVIVQLCGL</sequence>
<organism evidence="3 4">
    <name type="scientific">Phlebiopsis gigantea (strain 11061_1 CR5-6)</name>
    <name type="common">White-rot fungus</name>
    <name type="synonym">Peniophora gigantea</name>
    <dbReference type="NCBI Taxonomy" id="745531"/>
    <lineage>
        <taxon>Eukaryota</taxon>
        <taxon>Fungi</taxon>
        <taxon>Dikarya</taxon>
        <taxon>Basidiomycota</taxon>
        <taxon>Agaricomycotina</taxon>
        <taxon>Agaricomycetes</taxon>
        <taxon>Polyporales</taxon>
        <taxon>Phanerochaetaceae</taxon>
        <taxon>Phlebiopsis</taxon>
    </lineage>
</organism>
<proteinExistence type="predicted"/>
<dbReference type="Proteomes" id="UP000053257">
    <property type="component" value="Unassembled WGS sequence"/>
</dbReference>
<feature type="region of interest" description="Disordered" evidence="1">
    <location>
        <begin position="172"/>
        <end position="251"/>
    </location>
</feature>
<dbReference type="EMBL" id="KN840542">
    <property type="protein sequence ID" value="KIP05471.1"/>
    <property type="molecule type" value="Genomic_DNA"/>
</dbReference>
<reference evidence="3 4" key="1">
    <citation type="journal article" date="2014" name="PLoS Genet.">
        <title>Analysis of the Phlebiopsis gigantea genome, transcriptome and secretome provides insight into its pioneer colonization strategies of wood.</title>
        <authorList>
            <person name="Hori C."/>
            <person name="Ishida T."/>
            <person name="Igarashi K."/>
            <person name="Samejima M."/>
            <person name="Suzuki H."/>
            <person name="Master E."/>
            <person name="Ferreira P."/>
            <person name="Ruiz-Duenas F.J."/>
            <person name="Held B."/>
            <person name="Canessa P."/>
            <person name="Larrondo L.F."/>
            <person name="Schmoll M."/>
            <person name="Druzhinina I.S."/>
            <person name="Kubicek C.P."/>
            <person name="Gaskell J.A."/>
            <person name="Kersten P."/>
            <person name="St John F."/>
            <person name="Glasner J."/>
            <person name="Sabat G."/>
            <person name="Splinter BonDurant S."/>
            <person name="Syed K."/>
            <person name="Yadav J."/>
            <person name="Mgbeahuruike A.C."/>
            <person name="Kovalchuk A."/>
            <person name="Asiegbu F.O."/>
            <person name="Lackner G."/>
            <person name="Hoffmeister D."/>
            <person name="Rencoret J."/>
            <person name="Gutierrez A."/>
            <person name="Sun H."/>
            <person name="Lindquist E."/>
            <person name="Barry K."/>
            <person name="Riley R."/>
            <person name="Grigoriev I.V."/>
            <person name="Henrissat B."/>
            <person name="Kues U."/>
            <person name="Berka R.M."/>
            <person name="Martinez A.T."/>
            <person name="Covert S.F."/>
            <person name="Blanchette R.A."/>
            <person name="Cullen D."/>
        </authorList>
    </citation>
    <scope>NUCLEOTIDE SEQUENCE [LARGE SCALE GENOMIC DNA]</scope>
    <source>
        <strain evidence="3 4">11061_1 CR5-6</strain>
    </source>
</reference>
<dbReference type="InterPro" id="IPR001849">
    <property type="entry name" value="PH_domain"/>
</dbReference>
<evidence type="ECO:0000256" key="1">
    <source>
        <dbReference type="SAM" id="MobiDB-lite"/>
    </source>
</evidence>
<keyword evidence="4" id="KW-1185">Reference proteome</keyword>
<dbReference type="CDD" id="cd00821">
    <property type="entry name" value="PH"/>
    <property type="match status" value="1"/>
</dbReference>
<feature type="region of interest" description="Disordered" evidence="1">
    <location>
        <begin position="74"/>
        <end position="97"/>
    </location>
</feature>
<name>A0A0C3RVS3_PHLG1</name>
<dbReference type="Gene3D" id="2.30.29.30">
    <property type="entry name" value="Pleckstrin-homology domain (PH domain)/Phosphotyrosine-binding domain (PTB)"/>
    <property type="match status" value="1"/>
</dbReference>
<evidence type="ECO:0000313" key="4">
    <source>
        <dbReference type="Proteomes" id="UP000053257"/>
    </source>
</evidence>
<evidence type="ECO:0000259" key="2">
    <source>
        <dbReference type="SMART" id="SM00233"/>
    </source>
</evidence>
<feature type="compositionally biased region" description="Pro residues" evidence="1">
    <location>
        <begin position="78"/>
        <end position="90"/>
    </location>
</feature>
<dbReference type="SMART" id="SM00233">
    <property type="entry name" value="PH"/>
    <property type="match status" value="1"/>
</dbReference>
<dbReference type="AlphaFoldDB" id="A0A0C3RVS3"/>
<protein>
    <recommendedName>
        <fullName evidence="2">PH domain-containing protein</fullName>
    </recommendedName>
</protein>
<dbReference type="InterPro" id="IPR011993">
    <property type="entry name" value="PH-like_dom_sf"/>
</dbReference>